<feature type="domain" description="DNA topoisomerase type IA zn finger" evidence="2">
    <location>
        <begin position="59"/>
        <end position="78"/>
    </location>
</feature>
<proteinExistence type="predicted"/>
<evidence type="ECO:0000313" key="3">
    <source>
        <dbReference type="EMBL" id="OGD75332.1"/>
    </source>
</evidence>
<accession>A0A1F5F6R8</accession>
<evidence type="ECO:0000256" key="1">
    <source>
        <dbReference type="SAM" id="MobiDB-lite"/>
    </source>
</evidence>
<evidence type="ECO:0000313" key="4">
    <source>
        <dbReference type="Proteomes" id="UP000176191"/>
    </source>
</evidence>
<protein>
    <recommendedName>
        <fullName evidence="2">DNA topoisomerase type IA zn finger domain-containing protein</fullName>
    </recommendedName>
</protein>
<feature type="domain" description="DNA topoisomerase type IA zn finger" evidence="2">
    <location>
        <begin position="6"/>
        <end position="15"/>
    </location>
</feature>
<dbReference type="GO" id="GO:0003677">
    <property type="term" value="F:DNA binding"/>
    <property type="evidence" value="ECO:0007669"/>
    <property type="project" value="InterPro"/>
</dbReference>
<dbReference type="GO" id="GO:0006265">
    <property type="term" value="P:DNA topological change"/>
    <property type="evidence" value="ECO:0007669"/>
    <property type="project" value="InterPro"/>
</dbReference>
<comment type="caution">
    <text evidence="3">The sequence shown here is derived from an EMBL/GenBank/DDBJ whole genome shotgun (WGS) entry which is preliminary data.</text>
</comment>
<name>A0A1F5F6R8_9BACT</name>
<feature type="domain" description="DNA topoisomerase type IA zn finger" evidence="2">
    <location>
        <begin position="112"/>
        <end position="130"/>
    </location>
</feature>
<organism evidence="3 4">
    <name type="scientific">Candidatus Collierbacteria bacterium RIFOXYA2_FULL_46_10</name>
    <dbReference type="NCBI Taxonomy" id="1817726"/>
    <lineage>
        <taxon>Bacteria</taxon>
        <taxon>Candidatus Collieribacteriota</taxon>
    </lineage>
</organism>
<dbReference type="EMBL" id="MFAK01000009">
    <property type="protein sequence ID" value="OGD75332.1"/>
    <property type="molecule type" value="Genomic_DNA"/>
</dbReference>
<dbReference type="GO" id="GO:0003916">
    <property type="term" value="F:DNA topoisomerase activity"/>
    <property type="evidence" value="ECO:0007669"/>
    <property type="project" value="InterPro"/>
</dbReference>
<evidence type="ECO:0000259" key="2">
    <source>
        <dbReference type="Pfam" id="PF01396"/>
    </source>
</evidence>
<dbReference type="AlphaFoldDB" id="A0A1F5F6R8"/>
<dbReference type="GO" id="GO:0005694">
    <property type="term" value="C:chromosome"/>
    <property type="evidence" value="ECO:0007669"/>
    <property type="project" value="InterPro"/>
</dbReference>
<reference evidence="3 4" key="1">
    <citation type="journal article" date="2016" name="Nat. Commun.">
        <title>Thousands of microbial genomes shed light on interconnected biogeochemical processes in an aquifer system.</title>
        <authorList>
            <person name="Anantharaman K."/>
            <person name="Brown C.T."/>
            <person name="Hug L.A."/>
            <person name="Sharon I."/>
            <person name="Castelle C.J."/>
            <person name="Probst A.J."/>
            <person name="Thomas B.C."/>
            <person name="Singh A."/>
            <person name="Wilkins M.J."/>
            <person name="Karaoz U."/>
            <person name="Brodie E.L."/>
            <person name="Williams K.H."/>
            <person name="Hubbard S.S."/>
            <person name="Banfield J.F."/>
        </authorList>
    </citation>
    <scope>NUCLEOTIDE SEQUENCE [LARGE SCALE GENOMIC DNA]</scope>
</reference>
<gene>
    <name evidence="3" type="ORF">A2228_03960</name>
</gene>
<feature type="region of interest" description="Disordered" evidence="1">
    <location>
        <begin position="1"/>
        <end position="20"/>
    </location>
</feature>
<dbReference type="InterPro" id="IPR013498">
    <property type="entry name" value="Topo_IA_Znf"/>
</dbReference>
<dbReference type="Proteomes" id="UP000176191">
    <property type="component" value="Unassembled WGS sequence"/>
</dbReference>
<sequence length="181" mass="20416">MTPMEEKCPKCGSSLGPVTETKTGRQLQRCSEGSWNSETHKNEGCDYVKWLEVQPQQLDEKCPKCGSPLVLNVTRFGKKMKKCSTNVWNKETKKAEGCDYIEWINGTTEKLDEDCPECGKKLVLYTTAAGKKMKKCSTAGWDREKREATGCTYVEWLKAEQYSKTESGDEFLPPGPPPEEN</sequence>
<dbReference type="Pfam" id="PF01396">
    <property type="entry name" value="Zn_ribbon_Top1"/>
    <property type="match status" value="3"/>
</dbReference>